<dbReference type="SUPFAM" id="SSF49842">
    <property type="entry name" value="TNF-like"/>
    <property type="match status" value="1"/>
</dbReference>
<evidence type="ECO:0000256" key="3">
    <source>
        <dbReference type="ARBA" id="ARBA00022729"/>
    </source>
</evidence>
<comment type="subcellular location">
    <subcellularLocation>
        <location evidence="1">Secreted</location>
    </subcellularLocation>
</comment>
<dbReference type="AlphaFoldDB" id="A0A8T3DWK6"/>
<dbReference type="PANTHER" id="PTHR22923:SF116">
    <property type="entry name" value="C1Q DOMAIN-CONTAINING PROTEIN"/>
    <property type="match status" value="1"/>
</dbReference>
<keyword evidence="8" id="KW-1185">Reference proteome</keyword>
<feature type="domain" description="C1q" evidence="6">
    <location>
        <begin position="98"/>
        <end position="236"/>
    </location>
</feature>
<reference evidence="7" key="1">
    <citation type="submission" date="2021-01" db="EMBL/GenBank/DDBJ databases">
        <authorList>
            <person name="Zahm M."/>
            <person name="Roques C."/>
            <person name="Cabau C."/>
            <person name="Klopp C."/>
            <person name="Donnadieu C."/>
            <person name="Jouanno E."/>
            <person name="Lampietro C."/>
            <person name="Louis A."/>
            <person name="Herpin A."/>
            <person name="Echchiki A."/>
            <person name="Berthelot C."/>
            <person name="Parey E."/>
            <person name="Roest-Crollius H."/>
            <person name="Braasch I."/>
            <person name="Postlethwait J."/>
            <person name="Bobe J."/>
            <person name="Montfort J."/>
            <person name="Bouchez O."/>
            <person name="Begum T."/>
            <person name="Mejri S."/>
            <person name="Adams A."/>
            <person name="Chen W.-J."/>
            <person name="Guiguen Y."/>
        </authorList>
    </citation>
    <scope>NUCLEOTIDE SEQUENCE</scope>
    <source>
        <tissue evidence="7">Blood</tissue>
    </source>
</reference>
<comment type="caution">
    <text evidence="7">The sequence shown here is derived from an EMBL/GenBank/DDBJ whole genome shotgun (WGS) entry which is preliminary data.</text>
</comment>
<organism evidence="7 8">
    <name type="scientific">Albula goreensis</name>
    <dbReference type="NCBI Taxonomy" id="1534307"/>
    <lineage>
        <taxon>Eukaryota</taxon>
        <taxon>Metazoa</taxon>
        <taxon>Chordata</taxon>
        <taxon>Craniata</taxon>
        <taxon>Vertebrata</taxon>
        <taxon>Euteleostomi</taxon>
        <taxon>Actinopterygii</taxon>
        <taxon>Neopterygii</taxon>
        <taxon>Teleostei</taxon>
        <taxon>Albuliformes</taxon>
        <taxon>Albulidae</taxon>
        <taxon>Albula</taxon>
    </lineage>
</organism>
<name>A0A8T3DWK6_9TELE</name>
<evidence type="ECO:0000256" key="4">
    <source>
        <dbReference type="SAM" id="Coils"/>
    </source>
</evidence>
<feature type="coiled-coil region" evidence="4">
    <location>
        <begin position="40"/>
        <end position="81"/>
    </location>
</feature>
<dbReference type="SMART" id="SM00110">
    <property type="entry name" value="C1Q"/>
    <property type="match status" value="1"/>
</dbReference>
<evidence type="ECO:0000313" key="7">
    <source>
        <dbReference type="EMBL" id="KAI1901322.1"/>
    </source>
</evidence>
<keyword evidence="2" id="KW-0964">Secreted</keyword>
<dbReference type="Gene3D" id="2.60.120.40">
    <property type="match status" value="1"/>
</dbReference>
<evidence type="ECO:0000256" key="5">
    <source>
        <dbReference type="SAM" id="SignalP"/>
    </source>
</evidence>
<dbReference type="Proteomes" id="UP000829720">
    <property type="component" value="Unassembled WGS sequence"/>
</dbReference>
<proteinExistence type="predicted"/>
<protein>
    <recommendedName>
        <fullName evidence="6">C1q domain-containing protein</fullName>
    </recommendedName>
</protein>
<dbReference type="InterPro" id="IPR001073">
    <property type="entry name" value="C1q_dom"/>
</dbReference>
<dbReference type="Pfam" id="PF00386">
    <property type="entry name" value="C1q"/>
    <property type="match status" value="1"/>
</dbReference>
<evidence type="ECO:0000313" key="8">
    <source>
        <dbReference type="Proteomes" id="UP000829720"/>
    </source>
</evidence>
<feature type="chain" id="PRO_5035943591" description="C1q domain-containing protein" evidence="5">
    <location>
        <begin position="21"/>
        <end position="236"/>
    </location>
</feature>
<dbReference type="PROSITE" id="PS50871">
    <property type="entry name" value="C1Q"/>
    <property type="match status" value="1"/>
</dbReference>
<dbReference type="InterPro" id="IPR008983">
    <property type="entry name" value="Tumour_necrosis_fac-like_dom"/>
</dbReference>
<evidence type="ECO:0000256" key="1">
    <source>
        <dbReference type="ARBA" id="ARBA00004613"/>
    </source>
</evidence>
<dbReference type="OrthoDB" id="6154955at2759"/>
<dbReference type="PRINTS" id="PR00007">
    <property type="entry name" value="COMPLEMNTC1Q"/>
</dbReference>
<accession>A0A8T3DWK6</accession>
<gene>
    <name evidence="7" type="ORF">AGOR_G00033110</name>
</gene>
<dbReference type="GO" id="GO:0005576">
    <property type="term" value="C:extracellular region"/>
    <property type="evidence" value="ECO:0007669"/>
    <property type="project" value="UniProtKB-SubCell"/>
</dbReference>
<dbReference type="PANTHER" id="PTHR22923">
    <property type="entry name" value="CEREBELLIN-RELATED"/>
    <property type="match status" value="1"/>
</dbReference>
<feature type="signal peptide" evidence="5">
    <location>
        <begin position="1"/>
        <end position="20"/>
    </location>
</feature>
<dbReference type="EMBL" id="JAERUA010000003">
    <property type="protein sequence ID" value="KAI1901322.1"/>
    <property type="molecule type" value="Genomic_DNA"/>
</dbReference>
<evidence type="ECO:0000259" key="6">
    <source>
        <dbReference type="PROSITE" id="PS50871"/>
    </source>
</evidence>
<dbReference type="InterPro" id="IPR050822">
    <property type="entry name" value="Cerebellin_Synaptic_Org"/>
</dbReference>
<sequence length="236" mass="26317">MRTTVVLLVLLGCCLTGVQLQNEEREISQSTTQPNIWAELKELRDMVTEQRVELAVTKAELAELKKENEVLTNMVLEENELGSVEARLRTSELQRENEESPKVAFSAALNDVGYVGTSNADKTLIYTKVFTNIGNHYNPATGIFTAPVGGVYYFTFTAFGGNRHRNIGSFLYRNAERMVSVQDHHKSSYGEDQVTNAAVLQLEEGDQVSMRLNPGFSVYDNSANLSTFSGFLLFPM</sequence>
<keyword evidence="4" id="KW-0175">Coiled coil</keyword>
<evidence type="ECO:0000256" key="2">
    <source>
        <dbReference type="ARBA" id="ARBA00022525"/>
    </source>
</evidence>
<keyword evidence="3 5" id="KW-0732">Signal</keyword>